<dbReference type="AlphaFoldDB" id="A0A1G9QYM0"/>
<dbReference type="InterPro" id="IPR058676">
    <property type="entry name" value="YuzK"/>
</dbReference>
<accession>A0A1G9QYM0</accession>
<keyword evidence="3" id="KW-1185">Reference proteome</keyword>
<dbReference type="RefSeq" id="WP_175486771.1">
    <property type="nucleotide sequence ID" value="NZ_FNHF01000002.1"/>
</dbReference>
<dbReference type="STRING" id="482461.SAMN05216244_1724"/>
<sequence>MQQNHGIGYAEYGRKLDKRLEVEKEREDSYRQSRRVVAEVERQIHR</sequence>
<name>A0A1G9QYM0_9BACI</name>
<proteinExistence type="predicted"/>
<feature type="region of interest" description="Disordered" evidence="1">
    <location>
        <begin position="22"/>
        <end position="46"/>
    </location>
</feature>
<evidence type="ECO:0000313" key="2">
    <source>
        <dbReference type="EMBL" id="SDM15960.1"/>
    </source>
</evidence>
<protein>
    <submittedName>
        <fullName evidence="2">Uncharacterized protein</fullName>
    </submittedName>
</protein>
<dbReference type="Pfam" id="PF26149">
    <property type="entry name" value="YuzK"/>
    <property type="match status" value="1"/>
</dbReference>
<reference evidence="3" key="1">
    <citation type="submission" date="2016-10" db="EMBL/GenBank/DDBJ databases">
        <authorList>
            <person name="Varghese N."/>
            <person name="Submissions S."/>
        </authorList>
    </citation>
    <scope>NUCLEOTIDE SEQUENCE [LARGE SCALE GENOMIC DNA]</scope>
    <source>
        <strain evidence="3">CGMCC 1.6199</strain>
    </source>
</reference>
<evidence type="ECO:0000256" key="1">
    <source>
        <dbReference type="SAM" id="MobiDB-lite"/>
    </source>
</evidence>
<organism evidence="2 3">
    <name type="scientific">Sediminibacillus halophilus</name>
    <dbReference type="NCBI Taxonomy" id="482461"/>
    <lineage>
        <taxon>Bacteria</taxon>
        <taxon>Bacillati</taxon>
        <taxon>Bacillota</taxon>
        <taxon>Bacilli</taxon>
        <taxon>Bacillales</taxon>
        <taxon>Bacillaceae</taxon>
        <taxon>Sediminibacillus</taxon>
    </lineage>
</organism>
<gene>
    <name evidence="2" type="ORF">SAMN05216244_1724</name>
</gene>
<dbReference type="EMBL" id="FNHF01000002">
    <property type="protein sequence ID" value="SDM15960.1"/>
    <property type="molecule type" value="Genomic_DNA"/>
</dbReference>
<evidence type="ECO:0000313" key="3">
    <source>
        <dbReference type="Proteomes" id="UP000182347"/>
    </source>
</evidence>
<dbReference type="Proteomes" id="UP000182347">
    <property type="component" value="Unassembled WGS sequence"/>
</dbReference>